<evidence type="ECO:0000313" key="3">
    <source>
        <dbReference type="Proteomes" id="UP000244523"/>
    </source>
</evidence>
<sequence length="190" mass="21020">MTNEKNIPELVAQVAAYSRKPRLDQKARERLLAKFGDDEVECEPVAKGTVVPLRPHLVKALPVPPSTVAAESAMAASSDDAISEATSNPSSEATDRDAKLRPLRFDLSFLDGLQVNFLADFSADNVFAEIIQADESKVHFDEQKLQSEIVEISGHQLVLDLFNEPMNLYQVRDTSITEIFAILHKATKNE</sequence>
<protein>
    <submittedName>
        <fullName evidence="2">Uncharacterized protein</fullName>
    </submittedName>
</protein>
<dbReference type="RefSeq" id="WP_114427843.1">
    <property type="nucleotide sequence ID" value="NZ_QBUD01000007.1"/>
</dbReference>
<organism evidence="2 3">
    <name type="scientific">Yoonia sediminilitoris</name>
    <dbReference type="NCBI Taxonomy" id="1286148"/>
    <lineage>
        <taxon>Bacteria</taxon>
        <taxon>Pseudomonadati</taxon>
        <taxon>Pseudomonadota</taxon>
        <taxon>Alphaproteobacteria</taxon>
        <taxon>Rhodobacterales</taxon>
        <taxon>Paracoccaceae</taxon>
        <taxon>Yoonia</taxon>
    </lineage>
</organism>
<accession>A0A2T6KF28</accession>
<dbReference type="EMBL" id="QBUD01000007">
    <property type="protein sequence ID" value="PUB13707.1"/>
    <property type="molecule type" value="Genomic_DNA"/>
</dbReference>
<gene>
    <name evidence="2" type="ORF">C8N45_107168</name>
</gene>
<reference evidence="2 3" key="1">
    <citation type="submission" date="2018-04" db="EMBL/GenBank/DDBJ databases">
        <title>Genomic Encyclopedia of Archaeal and Bacterial Type Strains, Phase II (KMG-II): from individual species to whole genera.</title>
        <authorList>
            <person name="Goeker M."/>
        </authorList>
    </citation>
    <scope>NUCLEOTIDE SEQUENCE [LARGE SCALE GENOMIC DNA]</scope>
    <source>
        <strain evidence="2 3">DSM 29955</strain>
    </source>
</reference>
<feature type="compositionally biased region" description="Low complexity" evidence="1">
    <location>
        <begin position="72"/>
        <end position="87"/>
    </location>
</feature>
<dbReference type="Proteomes" id="UP000244523">
    <property type="component" value="Unassembled WGS sequence"/>
</dbReference>
<dbReference type="AlphaFoldDB" id="A0A2T6KF28"/>
<proteinExistence type="predicted"/>
<name>A0A2T6KF28_9RHOB</name>
<evidence type="ECO:0000256" key="1">
    <source>
        <dbReference type="SAM" id="MobiDB-lite"/>
    </source>
</evidence>
<feature type="region of interest" description="Disordered" evidence="1">
    <location>
        <begin position="72"/>
        <end position="96"/>
    </location>
</feature>
<comment type="caution">
    <text evidence="2">The sequence shown here is derived from an EMBL/GenBank/DDBJ whole genome shotgun (WGS) entry which is preliminary data.</text>
</comment>
<keyword evidence="3" id="KW-1185">Reference proteome</keyword>
<evidence type="ECO:0000313" key="2">
    <source>
        <dbReference type="EMBL" id="PUB13707.1"/>
    </source>
</evidence>